<reference evidence="2" key="2">
    <citation type="submission" date="2020-01" db="EMBL/GenBank/DDBJ databases">
        <authorList>
            <person name="Hornung B."/>
        </authorList>
    </citation>
    <scope>NUCLEOTIDE SEQUENCE</scope>
    <source>
        <strain evidence="2">PacBioINE</strain>
    </source>
</reference>
<dbReference type="Proteomes" id="UP000836597">
    <property type="component" value="Chromosome"/>
</dbReference>
<name>A0A8S0VVZ4_9FIRM</name>
<dbReference type="Proteomes" id="UP001071230">
    <property type="component" value="Unassembled WGS sequence"/>
</dbReference>
<evidence type="ECO:0000313" key="4">
    <source>
        <dbReference type="Proteomes" id="UP001071230"/>
    </source>
</evidence>
<keyword evidence="4" id="KW-1185">Reference proteome</keyword>
<accession>A0A8S0VVZ4</accession>
<dbReference type="AlphaFoldDB" id="A0A8S0VVZ4"/>
<evidence type="ECO:0000313" key="2">
    <source>
        <dbReference type="EMBL" id="CAA7600243.1"/>
    </source>
</evidence>
<dbReference type="Pfam" id="PF09664">
    <property type="entry name" value="DUF2399"/>
    <property type="match status" value="1"/>
</dbReference>
<proteinExistence type="predicted"/>
<evidence type="ECO:0000259" key="1">
    <source>
        <dbReference type="Pfam" id="PF09664"/>
    </source>
</evidence>
<sequence length="80" mass="9012">MAEALCQRYGGCVTSWRFSPGDYLFSEPGSPLTEVRLHKLDKVTSPELTAVKKEMLRLKKAGYQEGTLPLLWRDILAASR</sequence>
<dbReference type="EMBL" id="CDGJ01000134">
    <property type="protein sequence ID" value="CEJ09621.1"/>
    <property type="molecule type" value="Genomic_DNA"/>
</dbReference>
<dbReference type="EMBL" id="LR746496">
    <property type="protein sequence ID" value="CAA7600243.1"/>
    <property type="molecule type" value="Genomic_DNA"/>
</dbReference>
<reference evidence="3" key="1">
    <citation type="submission" date="2014-11" db="EMBL/GenBank/DDBJ databases">
        <authorList>
            <person name="Hornung B.V."/>
        </authorList>
    </citation>
    <scope>NUCLEOTIDE SEQUENCE</scope>
    <source>
        <strain evidence="3">INE</strain>
    </source>
</reference>
<dbReference type="InterPro" id="IPR024465">
    <property type="entry name" value="DUF2399"/>
</dbReference>
<protein>
    <recommendedName>
        <fullName evidence="1">DUF2399 domain-containing protein</fullName>
    </recommendedName>
</protein>
<feature type="domain" description="DUF2399" evidence="1">
    <location>
        <begin position="1"/>
        <end position="75"/>
    </location>
</feature>
<evidence type="ECO:0000313" key="3">
    <source>
        <dbReference type="EMBL" id="CEJ09621.1"/>
    </source>
</evidence>
<gene>
    <name evidence="2" type="ORF">DEACI_0895</name>
    <name evidence="3" type="ORF">DEACI_4106</name>
</gene>
<dbReference type="KEGG" id="aacx:DEACI_0895"/>
<organism evidence="2">
    <name type="scientific">Acididesulfobacillus acetoxydans</name>
    <dbReference type="NCBI Taxonomy" id="1561005"/>
    <lineage>
        <taxon>Bacteria</taxon>
        <taxon>Bacillati</taxon>
        <taxon>Bacillota</taxon>
        <taxon>Clostridia</taxon>
        <taxon>Eubacteriales</taxon>
        <taxon>Peptococcaceae</taxon>
        <taxon>Acididesulfobacillus</taxon>
    </lineage>
</organism>